<gene>
    <name evidence="2" type="ORF">MNBD_GAMMA21-700</name>
</gene>
<sequence length="132" mass="14670">MIMPTAIKVISSLSIMFTSIFAANVMFINKSQLSLSITGAPLLIFINLFAIGVLVVLTFVLLLRASRFVGFVRVLVYALLLVLGLDVLLMLKYLTEGYGILTILLNVVVIVFLIGVRGYLNSGHALRYFWRE</sequence>
<feature type="transmembrane region" description="Helical" evidence="1">
    <location>
        <begin position="7"/>
        <end position="28"/>
    </location>
</feature>
<reference evidence="2" key="1">
    <citation type="submission" date="2018-06" db="EMBL/GenBank/DDBJ databases">
        <authorList>
            <person name="Zhirakovskaya E."/>
        </authorList>
    </citation>
    <scope>NUCLEOTIDE SEQUENCE</scope>
</reference>
<keyword evidence="1" id="KW-0812">Transmembrane</keyword>
<proteinExistence type="predicted"/>
<feature type="transmembrane region" description="Helical" evidence="1">
    <location>
        <begin position="74"/>
        <end position="94"/>
    </location>
</feature>
<feature type="transmembrane region" description="Helical" evidence="1">
    <location>
        <begin position="40"/>
        <end position="62"/>
    </location>
</feature>
<dbReference type="AlphaFoldDB" id="A0A3B1A8Q1"/>
<evidence type="ECO:0000313" key="2">
    <source>
        <dbReference type="EMBL" id="VAW97960.1"/>
    </source>
</evidence>
<organism evidence="2">
    <name type="scientific">hydrothermal vent metagenome</name>
    <dbReference type="NCBI Taxonomy" id="652676"/>
    <lineage>
        <taxon>unclassified sequences</taxon>
        <taxon>metagenomes</taxon>
        <taxon>ecological metagenomes</taxon>
    </lineage>
</organism>
<name>A0A3B1A8Q1_9ZZZZ</name>
<protein>
    <submittedName>
        <fullName evidence="2">Uncharacterized protein</fullName>
    </submittedName>
</protein>
<evidence type="ECO:0000256" key="1">
    <source>
        <dbReference type="SAM" id="Phobius"/>
    </source>
</evidence>
<dbReference type="EMBL" id="UOFR01000056">
    <property type="protein sequence ID" value="VAW97960.1"/>
    <property type="molecule type" value="Genomic_DNA"/>
</dbReference>
<keyword evidence="1" id="KW-1133">Transmembrane helix</keyword>
<feature type="transmembrane region" description="Helical" evidence="1">
    <location>
        <begin position="100"/>
        <end position="120"/>
    </location>
</feature>
<keyword evidence="1" id="KW-0472">Membrane</keyword>
<accession>A0A3B1A8Q1</accession>